<keyword evidence="2" id="KW-1185">Reference proteome</keyword>
<name>A0A1Y2C2C4_9FUNG</name>
<organism evidence="1 2">
    <name type="scientific">Rhizoclosmatium globosum</name>
    <dbReference type="NCBI Taxonomy" id="329046"/>
    <lineage>
        <taxon>Eukaryota</taxon>
        <taxon>Fungi</taxon>
        <taxon>Fungi incertae sedis</taxon>
        <taxon>Chytridiomycota</taxon>
        <taxon>Chytridiomycota incertae sedis</taxon>
        <taxon>Chytridiomycetes</taxon>
        <taxon>Chytridiales</taxon>
        <taxon>Chytriomycetaceae</taxon>
        <taxon>Rhizoclosmatium</taxon>
    </lineage>
</organism>
<dbReference type="EMBL" id="MCGO01000035">
    <property type="protein sequence ID" value="ORY40465.1"/>
    <property type="molecule type" value="Genomic_DNA"/>
</dbReference>
<protein>
    <submittedName>
        <fullName evidence="1">Uncharacterized protein</fullName>
    </submittedName>
</protein>
<dbReference type="OrthoDB" id="2129185at2759"/>
<evidence type="ECO:0000313" key="2">
    <source>
        <dbReference type="Proteomes" id="UP000193642"/>
    </source>
</evidence>
<gene>
    <name evidence="1" type="ORF">BCR33DRAFT_719446</name>
</gene>
<accession>A0A1Y2C2C4</accession>
<dbReference type="Proteomes" id="UP000193642">
    <property type="component" value="Unassembled WGS sequence"/>
</dbReference>
<proteinExistence type="predicted"/>
<evidence type="ECO:0000313" key="1">
    <source>
        <dbReference type="EMBL" id="ORY40465.1"/>
    </source>
</evidence>
<comment type="caution">
    <text evidence="1">The sequence shown here is derived from an EMBL/GenBank/DDBJ whole genome shotgun (WGS) entry which is preliminary data.</text>
</comment>
<sequence>MKAVPSFKDHGEIIDQVCSFWVYECDAEGFFVLNYLLYQLEILSKSVEDRTKFWVAFEIVRHSGQSSNTLEDLIAQVENASL</sequence>
<reference evidence="1 2" key="1">
    <citation type="submission" date="2016-07" db="EMBL/GenBank/DDBJ databases">
        <title>Pervasive Adenine N6-methylation of Active Genes in Fungi.</title>
        <authorList>
            <consortium name="DOE Joint Genome Institute"/>
            <person name="Mondo S.J."/>
            <person name="Dannebaum R.O."/>
            <person name="Kuo R.C."/>
            <person name="Labutti K."/>
            <person name="Haridas S."/>
            <person name="Kuo A."/>
            <person name="Salamov A."/>
            <person name="Ahrendt S.R."/>
            <person name="Lipzen A."/>
            <person name="Sullivan W."/>
            <person name="Andreopoulos W.B."/>
            <person name="Clum A."/>
            <person name="Lindquist E."/>
            <person name="Daum C."/>
            <person name="Ramamoorthy G.K."/>
            <person name="Gryganskyi A."/>
            <person name="Culley D."/>
            <person name="Magnuson J.K."/>
            <person name="James T.Y."/>
            <person name="O'Malley M.A."/>
            <person name="Stajich J.E."/>
            <person name="Spatafora J.W."/>
            <person name="Visel A."/>
            <person name="Grigoriev I.V."/>
        </authorList>
    </citation>
    <scope>NUCLEOTIDE SEQUENCE [LARGE SCALE GENOMIC DNA]</scope>
    <source>
        <strain evidence="1 2">JEL800</strain>
    </source>
</reference>
<dbReference type="AlphaFoldDB" id="A0A1Y2C2C4"/>